<proteinExistence type="predicted"/>
<name>A0A8T2MHE2_ASTMX</name>
<reference evidence="2 3" key="1">
    <citation type="submission" date="2021-07" db="EMBL/GenBank/DDBJ databases">
        <authorList>
            <person name="Imarazene B."/>
            <person name="Zahm M."/>
            <person name="Klopp C."/>
            <person name="Cabau C."/>
            <person name="Beille S."/>
            <person name="Jouanno E."/>
            <person name="Castinel A."/>
            <person name="Lluch J."/>
            <person name="Gil L."/>
            <person name="Kuchtly C."/>
            <person name="Lopez Roques C."/>
            <person name="Donnadieu C."/>
            <person name="Parrinello H."/>
            <person name="Journot L."/>
            <person name="Du K."/>
            <person name="Schartl M."/>
            <person name="Retaux S."/>
            <person name="Guiguen Y."/>
        </authorList>
    </citation>
    <scope>NUCLEOTIDE SEQUENCE [LARGE SCALE GENOMIC DNA]</scope>
    <source>
        <strain evidence="2">Pach_M1</strain>
        <tissue evidence="2">Testis</tissue>
    </source>
</reference>
<comment type="caution">
    <text evidence="2">The sequence shown here is derived from an EMBL/GenBank/DDBJ whole genome shotgun (WGS) entry which is preliminary data.</text>
</comment>
<dbReference type="EMBL" id="JAICCE010000001">
    <property type="protein sequence ID" value="KAG9283708.1"/>
    <property type="molecule type" value="Genomic_DNA"/>
</dbReference>
<sequence>MDETPEITEGTSSMQPPYQKKEQRIKSSSNIQTHTSQSYLLTVEHDEDDRVTVLSLSLLQRSPSQMTKVSEELKLIDLEEEEQEEKIQMEADAKAEMFIKRAISGILEKPIGTKVANRGSMQYSRGKVGESLYQSKTEFDLRDPHMQQMPVTYSSLHDKHLKKFFNKPGRRKQLIDQGLITEDGHVLCSQKEFNQYIDYQKYIKPKKGELPLQDTRPPCQITKKIELTDLVEEEEEEVVEEVLTSSPSKDDIRAGLKKIKIFFKKAWKTVKRAFTSRRRPSPSPSPS</sequence>
<organism evidence="2 3">
    <name type="scientific">Astyanax mexicanus</name>
    <name type="common">Blind cave fish</name>
    <name type="synonym">Astyanax fasciatus mexicanus</name>
    <dbReference type="NCBI Taxonomy" id="7994"/>
    <lineage>
        <taxon>Eukaryota</taxon>
        <taxon>Metazoa</taxon>
        <taxon>Chordata</taxon>
        <taxon>Craniata</taxon>
        <taxon>Vertebrata</taxon>
        <taxon>Euteleostomi</taxon>
        <taxon>Actinopterygii</taxon>
        <taxon>Neopterygii</taxon>
        <taxon>Teleostei</taxon>
        <taxon>Ostariophysi</taxon>
        <taxon>Characiformes</taxon>
        <taxon>Characoidei</taxon>
        <taxon>Acestrorhamphidae</taxon>
        <taxon>Acestrorhamphinae</taxon>
        <taxon>Astyanax</taxon>
    </lineage>
</organism>
<protein>
    <submittedName>
        <fullName evidence="2">Uncharacterized protein</fullName>
    </submittedName>
</protein>
<accession>A0A8T2MHE2</accession>
<feature type="region of interest" description="Disordered" evidence="1">
    <location>
        <begin position="1"/>
        <end position="39"/>
    </location>
</feature>
<dbReference type="AlphaFoldDB" id="A0A8T2MHE2"/>
<dbReference type="InterPro" id="IPR038891">
    <property type="entry name" value="FSIP2"/>
</dbReference>
<gene>
    <name evidence="2" type="ORF">AMEX_G2506</name>
</gene>
<dbReference type="Proteomes" id="UP000752171">
    <property type="component" value="Unassembled WGS sequence"/>
</dbReference>
<feature type="compositionally biased region" description="Polar residues" evidence="1">
    <location>
        <begin position="26"/>
        <end position="39"/>
    </location>
</feature>
<evidence type="ECO:0000313" key="3">
    <source>
        <dbReference type="Proteomes" id="UP000752171"/>
    </source>
</evidence>
<dbReference type="PANTHER" id="PTHR47315">
    <property type="entry name" value="FIBROUS SHEATH INTERACTING PROTEIN 2"/>
    <property type="match status" value="1"/>
</dbReference>
<dbReference type="PANTHER" id="PTHR47315:SF3">
    <property type="entry name" value="FIBROUS SHEATH-INTERACTING PROTEIN 2-LIKE"/>
    <property type="match status" value="1"/>
</dbReference>
<evidence type="ECO:0000256" key="1">
    <source>
        <dbReference type="SAM" id="MobiDB-lite"/>
    </source>
</evidence>
<evidence type="ECO:0000313" key="2">
    <source>
        <dbReference type="EMBL" id="KAG9283708.1"/>
    </source>
</evidence>